<sequence>MIPEVSARYFAAAKANWHTSATSQYSSPHLVAAKRIAKWKTEISHQSPNSAGYFAIAKVVLAHECHFAAQESHFATAKRIAKLLRNWHFAAKLAFCCETQTDLSLPCSSSSVSHAVHPPVIFSDQQRRPQFGSPKWHEHEGLNLHLLRIARRVCERSKFQIFLQTFAAGQFLSVKPAPPKPPARAIPYQVRGRPLQKRTRVESSEPIDLTEQRFANSITGPTPVPSPSSSAESPTSSISGAISGAANKISGASSATSRAPNSSKIALEEVIRRPMLPQPPIEGTWIVEARPFHSELCFDLPGIPVPAAEEVSHGALADSKRLFLSRVATDFYQSMTTNQPFSILKRRFTKISFKELIAFPSSFQGCYGQILEHLGYPSEPQLERKRICHEPFTLDKWNNMTAYKVDQPDQPQPAARRASLKHIPEGIIVAAPAIPRAPPEASASSQPSTSAERGWPFLYLNIEIVSCIEDSYSFSEQSCSGDGSHQSMPRANVGHSGSTSCHLKAAPSPFRSATSCRASTDTNPEATLSSLESHPPEPKPPADAPTEEADPSA</sequence>
<name>A0A438JRP9_VITVI</name>
<dbReference type="Proteomes" id="UP000288805">
    <property type="component" value="Unassembled WGS sequence"/>
</dbReference>
<evidence type="ECO:0000313" key="2">
    <source>
        <dbReference type="EMBL" id="RVX11619.1"/>
    </source>
</evidence>
<gene>
    <name evidence="2" type="ORF">CK203_016033</name>
</gene>
<comment type="caution">
    <text evidence="2">The sequence shown here is derived from an EMBL/GenBank/DDBJ whole genome shotgun (WGS) entry which is preliminary data.</text>
</comment>
<proteinExistence type="predicted"/>
<evidence type="ECO:0000256" key="1">
    <source>
        <dbReference type="SAM" id="MobiDB-lite"/>
    </source>
</evidence>
<feature type="region of interest" description="Disordered" evidence="1">
    <location>
        <begin position="178"/>
        <end position="239"/>
    </location>
</feature>
<evidence type="ECO:0000313" key="3">
    <source>
        <dbReference type="Proteomes" id="UP000288805"/>
    </source>
</evidence>
<feature type="compositionally biased region" description="Low complexity" evidence="1">
    <location>
        <begin position="217"/>
        <end position="239"/>
    </location>
</feature>
<dbReference type="EMBL" id="QGNW01000030">
    <property type="protein sequence ID" value="RVX11619.1"/>
    <property type="molecule type" value="Genomic_DNA"/>
</dbReference>
<accession>A0A438JRP9</accession>
<reference evidence="2 3" key="1">
    <citation type="journal article" date="2018" name="PLoS Genet.">
        <title>Population sequencing reveals clonal diversity and ancestral inbreeding in the grapevine cultivar Chardonnay.</title>
        <authorList>
            <person name="Roach M.J."/>
            <person name="Johnson D.L."/>
            <person name="Bohlmann J."/>
            <person name="van Vuuren H.J."/>
            <person name="Jones S.J."/>
            <person name="Pretorius I.S."/>
            <person name="Schmidt S.A."/>
            <person name="Borneman A.R."/>
        </authorList>
    </citation>
    <scope>NUCLEOTIDE SEQUENCE [LARGE SCALE GENOMIC DNA]</scope>
    <source>
        <strain evidence="3">cv. Chardonnay</strain>
        <tissue evidence="2">Leaf</tissue>
    </source>
</reference>
<dbReference type="AlphaFoldDB" id="A0A438JRP9"/>
<organism evidence="2 3">
    <name type="scientific">Vitis vinifera</name>
    <name type="common">Grape</name>
    <dbReference type="NCBI Taxonomy" id="29760"/>
    <lineage>
        <taxon>Eukaryota</taxon>
        <taxon>Viridiplantae</taxon>
        <taxon>Streptophyta</taxon>
        <taxon>Embryophyta</taxon>
        <taxon>Tracheophyta</taxon>
        <taxon>Spermatophyta</taxon>
        <taxon>Magnoliopsida</taxon>
        <taxon>eudicotyledons</taxon>
        <taxon>Gunneridae</taxon>
        <taxon>Pentapetalae</taxon>
        <taxon>rosids</taxon>
        <taxon>Vitales</taxon>
        <taxon>Vitaceae</taxon>
        <taxon>Viteae</taxon>
        <taxon>Vitis</taxon>
    </lineage>
</organism>
<feature type="region of interest" description="Disordered" evidence="1">
    <location>
        <begin position="476"/>
        <end position="553"/>
    </location>
</feature>
<feature type="compositionally biased region" description="Polar residues" evidence="1">
    <location>
        <begin position="511"/>
        <end position="526"/>
    </location>
</feature>
<feature type="compositionally biased region" description="Polar residues" evidence="1">
    <location>
        <begin position="476"/>
        <end position="501"/>
    </location>
</feature>
<protein>
    <submittedName>
        <fullName evidence="2">Uncharacterized protein</fullName>
    </submittedName>
</protein>